<sequence length="395" mass="43065">MQLLKNLNGKQKALVLLVLALILIAIWLFIGDGKKNNPAKSAQNAPVPEVITAGSLRYETGAPQLALIKSQDIPLSSIPMADELSARISYDDDVTARLTPSFSGRILEIKAAPGDIVKTGQVLAVIDSPDFGLAQADVTKARADEKRKQLALKRAKDLVPGEAISNRDYESIQADYAQAQAETARAEQRLKNLNPHDLKIIGQKVIMASPMNGVVTERNASAAQEVSPGMTSPLFVVTDPKRLWLYIDLPETYLGQIKIGSDVSVTSDAYPEQIFKAKVTQLGQVINPNTRRATVLARIDNQEGKLLPEMFVRAAVLQNSGQGVRVPNESLIIRGIYTYVFVENKPGEFSLRQVKLLKRGIDFSYVGEGLKGDERVVTKGALLLDAELISRAGEK</sequence>
<comment type="similarity">
    <text evidence="1">Belongs to the membrane fusion protein (MFP) (TC 8.A.1) family.</text>
</comment>
<keyword evidence="3" id="KW-1133">Transmembrane helix</keyword>
<reference evidence="6" key="1">
    <citation type="submission" date="2020-02" db="EMBL/GenBank/DDBJ databases">
        <authorList>
            <person name="Chen W.-M."/>
        </authorList>
    </citation>
    <scope>NUCLEOTIDE SEQUENCE</scope>
    <source>
        <strain evidence="6">NBD-18</strain>
    </source>
</reference>
<dbReference type="InterPro" id="IPR058647">
    <property type="entry name" value="BSH_CzcB-like"/>
</dbReference>
<dbReference type="Gene3D" id="2.40.30.170">
    <property type="match status" value="1"/>
</dbReference>
<feature type="transmembrane region" description="Helical" evidence="3">
    <location>
        <begin position="12"/>
        <end position="30"/>
    </location>
</feature>
<dbReference type="Gene3D" id="1.10.287.470">
    <property type="entry name" value="Helix hairpin bin"/>
    <property type="match status" value="1"/>
</dbReference>
<feature type="domain" description="CusB-like beta-barrel" evidence="4">
    <location>
        <begin position="243"/>
        <end position="316"/>
    </location>
</feature>
<feature type="domain" description="CzcB-like barrel-sandwich hybrid" evidence="5">
    <location>
        <begin position="95"/>
        <end position="239"/>
    </location>
</feature>
<evidence type="ECO:0000313" key="6">
    <source>
        <dbReference type="EMBL" id="NDY81737.1"/>
    </source>
</evidence>
<organism evidence="6">
    <name type="scientific">Sheuella amnicola</name>
    <dbReference type="NCBI Taxonomy" id="2707330"/>
    <lineage>
        <taxon>Bacteria</taxon>
        <taxon>Pseudomonadati</taxon>
        <taxon>Pseudomonadota</taxon>
        <taxon>Betaproteobacteria</taxon>
        <taxon>Burkholderiales</taxon>
        <taxon>Alcaligenaceae</taxon>
        <taxon>Sheuella</taxon>
    </lineage>
</organism>
<dbReference type="AlphaFoldDB" id="A0A6B2QYD6"/>
<dbReference type="PANTHER" id="PTHR30097">
    <property type="entry name" value="CATION EFFLUX SYSTEM PROTEIN CUSB"/>
    <property type="match status" value="1"/>
</dbReference>
<dbReference type="Pfam" id="PF25954">
    <property type="entry name" value="Beta-barrel_RND_2"/>
    <property type="match status" value="1"/>
</dbReference>
<evidence type="ECO:0000256" key="1">
    <source>
        <dbReference type="ARBA" id="ARBA00009477"/>
    </source>
</evidence>
<gene>
    <name evidence="6" type="ORF">G3I67_00695</name>
</gene>
<comment type="caution">
    <text evidence="6">The sequence shown here is derived from an EMBL/GenBank/DDBJ whole genome shotgun (WGS) entry which is preliminary data.</text>
</comment>
<dbReference type="SUPFAM" id="SSF111369">
    <property type="entry name" value="HlyD-like secretion proteins"/>
    <property type="match status" value="1"/>
</dbReference>
<dbReference type="GO" id="GO:0022857">
    <property type="term" value="F:transmembrane transporter activity"/>
    <property type="evidence" value="ECO:0007669"/>
    <property type="project" value="InterPro"/>
</dbReference>
<dbReference type="Gene3D" id="2.40.50.100">
    <property type="match status" value="1"/>
</dbReference>
<dbReference type="Pfam" id="PF25973">
    <property type="entry name" value="BSH_CzcB"/>
    <property type="match status" value="1"/>
</dbReference>
<proteinExistence type="inferred from homology"/>
<dbReference type="Gene3D" id="2.40.420.20">
    <property type="match status" value="1"/>
</dbReference>
<name>A0A6B2QYD6_9BURK</name>
<protein>
    <submittedName>
        <fullName evidence="6">Efflux RND transporter periplasmic adaptor subunit</fullName>
    </submittedName>
</protein>
<dbReference type="FunFam" id="2.40.30.170:FF:000010">
    <property type="entry name" value="Efflux RND transporter periplasmic adaptor subunit"/>
    <property type="match status" value="1"/>
</dbReference>
<dbReference type="InterPro" id="IPR051909">
    <property type="entry name" value="MFP_Cation_Efflux"/>
</dbReference>
<evidence type="ECO:0000259" key="4">
    <source>
        <dbReference type="Pfam" id="PF25954"/>
    </source>
</evidence>
<evidence type="ECO:0000259" key="5">
    <source>
        <dbReference type="Pfam" id="PF25973"/>
    </source>
</evidence>
<keyword evidence="2" id="KW-0813">Transport</keyword>
<dbReference type="NCBIfam" id="TIGR01730">
    <property type="entry name" value="RND_mfp"/>
    <property type="match status" value="1"/>
</dbReference>
<dbReference type="EMBL" id="JAAGRN010000001">
    <property type="protein sequence ID" value="NDY81737.1"/>
    <property type="molecule type" value="Genomic_DNA"/>
</dbReference>
<dbReference type="RefSeq" id="WP_163651070.1">
    <property type="nucleotide sequence ID" value="NZ_JAAGRN010000001.1"/>
</dbReference>
<evidence type="ECO:0000256" key="3">
    <source>
        <dbReference type="SAM" id="Phobius"/>
    </source>
</evidence>
<keyword evidence="3" id="KW-0472">Membrane</keyword>
<keyword evidence="3" id="KW-0812">Transmembrane</keyword>
<evidence type="ECO:0000256" key="2">
    <source>
        <dbReference type="ARBA" id="ARBA00022448"/>
    </source>
</evidence>
<accession>A0A6B2QYD6</accession>
<dbReference type="InterPro" id="IPR006143">
    <property type="entry name" value="RND_pump_MFP"/>
</dbReference>
<dbReference type="GO" id="GO:0016020">
    <property type="term" value="C:membrane"/>
    <property type="evidence" value="ECO:0007669"/>
    <property type="project" value="InterPro"/>
</dbReference>
<dbReference type="InterPro" id="IPR058792">
    <property type="entry name" value="Beta-barrel_RND_2"/>
</dbReference>